<dbReference type="EMBL" id="GBXM01034273">
    <property type="protein sequence ID" value="JAH74304.1"/>
    <property type="molecule type" value="Transcribed_RNA"/>
</dbReference>
<reference evidence="1" key="1">
    <citation type="submission" date="2014-11" db="EMBL/GenBank/DDBJ databases">
        <authorList>
            <person name="Amaro Gonzalez C."/>
        </authorList>
    </citation>
    <scope>NUCLEOTIDE SEQUENCE</scope>
</reference>
<accession>A0A0E9V883</accession>
<sequence>MPWRNQVEPLKGSEFFTSRGFDAVTKRKRCATNH</sequence>
<protein>
    <submittedName>
        <fullName evidence="1">Uncharacterized protein</fullName>
    </submittedName>
</protein>
<proteinExistence type="predicted"/>
<reference evidence="1" key="2">
    <citation type="journal article" date="2015" name="Fish Shellfish Immunol.">
        <title>Early steps in the European eel (Anguilla anguilla)-Vibrio vulnificus interaction in the gills: Role of the RtxA13 toxin.</title>
        <authorList>
            <person name="Callol A."/>
            <person name="Pajuelo D."/>
            <person name="Ebbesson L."/>
            <person name="Teles M."/>
            <person name="MacKenzie S."/>
            <person name="Amaro C."/>
        </authorList>
    </citation>
    <scope>NUCLEOTIDE SEQUENCE</scope>
</reference>
<name>A0A0E9V883_ANGAN</name>
<dbReference type="AlphaFoldDB" id="A0A0E9V883"/>
<evidence type="ECO:0000313" key="1">
    <source>
        <dbReference type="EMBL" id="JAH74304.1"/>
    </source>
</evidence>
<organism evidence="1">
    <name type="scientific">Anguilla anguilla</name>
    <name type="common">European freshwater eel</name>
    <name type="synonym">Muraena anguilla</name>
    <dbReference type="NCBI Taxonomy" id="7936"/>
    <lineage>
        <taxon>Eukaryota</taxon>
        <taxon>Metazoa</taxon>
        <taxon>Chordata</taxon>
        <taxon>Craniata</taxon>
        <taxon>Vertebrata</taxon>
        <taxon>Euteleostomi</taxon>
        <taxon>Actinopterygii</taxon>
        <taxon>Neopterygii</taxon>
        <taxon>Teleostei</taxon>
        <taxon>Anguilliformes</taxon>
        <taxon>Anguillidae</taxon>
        <taxon>Anguilla</taxon>
    </lineage>
</organism>